<gene>
    <name evidence="2" type="ORF">FHT02_002220</name>
</gene>
<dbReference type="EMBL" id="JACIJF010000005">
    <property type="protein sequence ID" value="MBB5710980.1"/>
    <property type="molecule type" value="Genomic_DNA"/>
</dbReference>
<dbReference type="InterPro" id="IPR016181">
    <property type="entry name" value="Acyl_CoA_acyltransferase"/>
</dbReference>
<evidence type="ECO:0000313" key="3">
    <source>
        <dbReference type="Proteomes" id="UP000527143"/>
    </source>
</evidence>
<dbReference type="Pfam" id="PF13480">
    <property type="entry name" value="Acetyltransf_6"/>
    <property type="match status" value="1"/>
</dbReference>
<dbReference type="SUPFAM" id="SSF55729">
    <property type="entry name" value="Acyl-CoA N-acyltransferases (Nat)"/>
    <property type="match status" value="1"/>
</dbReference>
<feature type="domain" description="BioF2-like acetyltransferase" evidence="1">
    <location>
        <begin position="134"/>
        <end position="277"/>
    </location>
</feature>
<name>A0A840YMR1_9SPHN</name>
<organism evidence="2 3">
    <name type="scientific">Sphingomonas xinjiangensis</name>
    <dbReference type="NCBI Taxonomy" id="643568"/>
    <lineage>
        <taxon>Bacteria</taxon>
        <taxon>Pseudomonadati</taxon>
        <taxon>Pseudomonadota</taxon>
        <taxon>Alphaproteobacteria</taxon>
        <taxon>Sphingomonadales</taxon>
        <taxon>Sphingomonadaceae</taxon>
        <taxon>Sphingomonas</taxon>
    </lineage>
</organism>
<protein>
    <recommendedName>
        <fullName evidence="1">BioF2-like acetyltransferase domain-containing protein</fullName>
    </recommendedName>
</protein>
<dbReference type="Proteomes" id="UP000527143">
    <property type="component" value="Unassembled WGS sequence"/>
</dbReference>
<accession>A0A840YMR1</accession>
<reference evidence="2 3" key="1">
    <citation type="submission" date="2020-08" db="EMBL/GenBank/DDBJ databases">
        <title>Genomic Encyclopedia of Type Strains, Phase IV (KMG-IV): sequencing the most valuable type-strain genomes for metagenomic binning, comparative biology and taxonomic classification.</title>
        <authorList>
            <person name="Goeker M."/>
        </authorList>
    </citation>
    <scope>NUCLEOTIDE SEQUENCE [LARGE SCALE GENOMIC DNA]</scope>
    <source>
        <strain evidence="2 3">DSM 26736</strain>
    </source>
</reference>
<sequence>MLATETGEAFHLQDGWFDAWKAAFGGAFQRDGLTLVDGRERLGPLGYRVLSSATNPHSVNYDVARACAVPPDLPKRLLTDAALVRLSYLHAESRLLAAAMGWRGSHRQIVAPHALTPVIDCRGSYDAWLAARSRRFRQRLRRDEAQATGAMAMRFEVRRDDPASSGLLQRMFTLEQAGWKGAGGTAVQDDAATEHFYTELARNAAAAGALRLALLWDGDRLVAFEYAILGGRRLFVLKVAYDERFADLSLGYVTAALHLRHCFAQPDIDRYDQMGNGMTPAGYKLRFTDDCETLYRVTLFAPGLLGTILFFRDRARARVKAWRNAHRARAKQP</sequence>
<dbReference type="RefSeq" id="WP_184087394.1">
    <property type="nucleotide sequence ID" value="NZ_JACIJF010000005.1"/>
</dbReference>
<proteinExistence type="predicted"/>
<evidence type="ECO:0000259" key="1">
    <source>
        <dbReference type="Pfam" id="PF13480"/>
    </source>
</evidence>
<keyword evidence="3" id="KW-1185">Reference proteome</keyword>
<comment type="caution">
    <text evidence="2">The sequence shown here is derived from an EMBL/GenBank/DDBJ whole genome shotgun (WGS) entry which is preliminary data.</text>
</comment>
<dbReference type="AlphaFoldDB" id="A0A840YMR1"/>
<dbReference type="InterPro" id="IPR038740">
    <property type="entry name" value="BioF2-like_GNAT_dom"/>
</dbReference>
<evidence type="ECO:0000313" key="2">
    <source>
        <dbReference type="EMBL" id="MBB5710980.1"/>
    </source>
</evidence>